<dbReference type="GO" id="GO:0003984">
    <property type="term" value="F:acetolactate synthase activity"/>
    <property type="evidence" value="ECO:0007669"/>
    <property type="project" value="TreeGrafter"/>
</dbReference>
<dbReference type="CDD" id="cd07035">
    <property type="entry name" value="TPP_PYR_POX_like"/>
    <property type="match status" value="1"/>
</dbReference>
<dbReference type="SUPFAM" id="SSF52467">
    <property type="entry name" value="DHS-like NAD/FAD-binding domain"/>
    <property type="match status" value="1"/>
</dbReference>
<feature type="domain" description="Thiamine pyrophosphate enzyme central" evidence="5">
    <location>
        <begin position="217"/>
        <end position="345"/>
    </location>
</feature>
<dbReference type="EMBL" id="JAFCNB010000001">
    <property type="protein sequence ID" value="MBP2702212.1"/>
    <property type="molecule type" value="Genomic_DNA"/>
</dbReference>
<gene>
    <name evidence="8" type="ORF">JOL79_00180</name>
</gene>
<evidence type="ECO:0000259" key="7">
    <source>
        <dbReference type="Pfam" id="PF02776"/>
    </source>
</evidence>
<feature type="domain" description="Thiamine pyrophosphate enzyme N-terminal TPP-binding" evidence="7">
    <location>
        <begin position="1"/>
        <end position="104"/>
    </location>
</feature>
<evidence type="ECO:0000313" key="9">
    <source>
        <dbReference type="Proteomes" id="UP000674234"/>
    </source>
</evidence>
<dbReference type="Pfam" id="PF02775">
    <property type="entry name" value="TPP_enzyme_C"/>
    <property type="match status" value="1"/>
</dbReference>
<evidence type="ECO:0000313" key="8">
    <source>
        <dbReference type="EMBL" id="MBP2702212.1"/>
    </source>
</evidence>
<accession>A0A940WDK6</accession>
<dbReference type="Pfam" id="PF00205">
    <property type="entry name" value="TPP_enzyme_M"/>
    <property type="match status" value="1"/>
</dbReference>
<dbReference type="InterPro" id="IPR012000">
    <property type="entry name" value="Thiamin_PyroP_enz_cen_dom"/>
</dbReference>
<dbReference type="GO" id="GO:0005948">
    <property type="term" value="C:acetolactate synthase complex"/>
    <property type="evidence" value="ECO:0007669"/>
    <property type="project" value="TreeGrafter"/>
</dbReference>
<name>A0A940WDK6_9ACTN</name>
<dbReference type="RefSeq" id="WP_210153538.1">
    <property type="nucleotide sequence ID" value="NZ_JAFCNB010000001.1"/>
</dbReference>
<dbReference type="Pfam" id="PF02776">
    <property type="entry name" value="TPP_enzyme_N"/>
    <property type="match status" value="1"/>
</dbReference>
<sequence>MNVSEAVGAVLASLGVRIAFGVVGSGNFHVTNALVEHGVRYVAARHEGGAATMADAYARMSGTVAVLTVHQGPGVTNALTGITEAAKSRTPLLVLAPEATSPRSNFRVDQAGLANAVGAHGARVSSAETVVDDTVMAYLAALLGRRTVLLNLPLDVQTQTLPDEVAHAVEELRAGRGGPHQDAASRVAGPWGLTFPALQGPGEREPDASGAAVAVGRLAELLARAERPVFIAGRGARGSRPELEALGERVGALYATSAVAKGHFHGSPWDLDVSGGFASPLAAELIRGADLVVAWGCTLSMWTTAHGTLIAPDTTVVQVDLDSDALGVNRAVDLGVVGDVRETARGVLALVEDLRPAGRGGTEERIGYRSPELARRIAREGRWRDVPYRDTGVNGRIDPRTLTIELDDLLPEERVVAVDSGNFMGYPAMFLSVPDGSAFCFTQAFQSIGLGLATAIGTALAQPDRLPVAALGDGGALMSVAELETVVRLGLPMVVVVYDDEAYGAEVHHFGPHGFPLDTVRFPPVDIAAVARGFGCEAVTVRRRQDMGAVAEWLKGPRDRPIVVHAKVTSDAPAWWLEEAFRGH</sequence>
<comment type="caution">
    <text evidence="8">The sequence shown here is derived from an EMBL/GenBank/DDBJ whole genome shotgun (WGS) entry which is preliminary data.</text>
</comment>
<evidence type="ECO:0000259" key="5">
    <source>
        <dbReference type="Pfam" id="PF00205"/>
    </source>
</evidence>
<keyword evidence="9" id="KW-1185">Reference proteome</keyword>
<feature type="domain" description="Thiamine pyrophosphate enzyme TPP-binding" evidence="6">
    <location>
        <begin position="419"/>
        <end position="565"/>
    </location>
</feature>
<dbReference type="Proteomes" id="UP000674234">
    <property type="component" value="Unassembled WGS sequence"/>
</dbReference>
<dbReference type="GO" id="GO:0050660">
    <property type="term" value="F:flavin adenine dinucleotide binding"/>
    <property type="evidence" value="ECO:0007669"/>
    <property type="project" value="TreeGrafter"/>
</dbReference>
<organism evidence="8 9">
    <name type="scientific">Microbispora oryzae</name>
    <dbReference type="NCBI Taxonomy" id="2806554"/>
    <lineage>
        <taxon>Bacteria</taxon>
        <taxon>Bacillati</taxon>
        <taxon>Actinomycetota</taxon>
        <taxon>Actinomycetes</taxon>
        <taxon>Streptosporangiales</taxon>
        <taxon>Streptosporangiaceae</taxon>
        <taxon>Microbispora</taxon>
    </lineage>
</organism>
<dbReference type="Gene3D" id="3.40.50.970">
    <property type="match status" value="2"/>
</dbReference>
<dbReference type="GO" id="GO:0009097">
    <property type="term" value="P:isoleucine biosynthetic process"/>
    <property type="evidence" value="ECO:0007669"/>
    <property type="project" value="TreeGrafter"/>
</dbReference>
<dbReference type="InterPro" id="IPR011766">
    <property type="entry name" value="TPP_enzyme_TPP-bd"/>
</dbReference>
<dbReference type="PANTHER" id="PTHR18968:SF166">
    <property type="entry name" value="2-HYDROXYACYL-COA LYASE 2"/>
    <property type="match status" value="1"/>
</dbReference>
<dbReference type="InterPro" id="IPR012001">
    <property type="entry name" value="Thiamin_PyroP_enz_TPP-bd_dom"/>
</dbReference>
<dbReference type="InterPro" id="IPR029061">
    <property type="entry name" value="THDP-binding"/>
</dbReference>
<dbReference type="InterPro" id="IPR029035">
    <property type="entry name" value="DHS-like_NAD/FAD-binding_dom"/>
</dbReference>
<proteinExistence type="inferred from homology"/>
<dbReference type="GO" id="GO:0009099">
    <property type="term" value="P:L-valine biosynthetic process"/>
    <property type="evidence" value="ECO:0007669"/>
    <property type="project" value="TreeGrafter"/>
</dbReference>
<dbReference type="SUPFAM" id="SSF52518">
    <property type="entry name" value="Thiamin diphosphate-binding fold (THDP-binding)"/>
    <property type="match status" value="2"/>
</dbReference>
<evidence type="ECO:0000259" key="6">
    <source>
        <dbReference type="Pfam" id="PF02775"/>
    </source>
</evidence>
<comment type="cofactor">
    <cofactor evidence="1">
        <name>thiamine diphosphate</name>
        <dbReference type="ChEBI" id="CHEBI:58937"/>
    </cofactor>
</comment>
<evidence type="ECO:0000256" key="1">
    <source>
        <dbReference type="ARBA" id="ARBA00001964"/>
    </source>
</evidence>
<dbReference type="GO" id="GO:0030976">
    <property type="term" value="F:thiamine pyrophosphate binding"/>
    <property type="evidence" value="ECO:0007669"/>
    <property type="project" value="InterPro"/>
</dbReference>
<dbReference type="AlphaFoldDB" id="A0A940WDK6"/>
<evidence type="ECO:0000256" key="4">
    <source>
        <dbReference type="RuleBase" id="RU362132"/>
    </source>
</evidence>
<dbReference type="InterPro" id="IPR045229">
    <property type="entry name" value="TPP_enz"/>
</dbReference>
<evidence type="ECO:0000256" key="3">
    <source>
        <dbReference type="ARBA" id="ARBA00023052"/>
    </source>
</evidence>
<protein>
    <submittedName>
        <fullName evidence="8">Thiamine pyrophosphate-binding protein</fullName>
    </submittedName>
</protein>
<comment type="similarity">
    <text evidence="2 4">Belongs to the TPP enzyme family.</text>
</comment>
<dbReference type="PANTHER" id="PTHR18968">
    <property type="entry name" value="THIAMINE PYROPHOSPHATE ENZYMES"/>
    <property type="match status" value="1"/>
</dbReference>
<dbReference type="CDD" id="cd00568">
    <property type="entry name" value="TPP_enzymes"/>
    <property type="match status" value="1"/>
</dbReference>
<dbReference type="Gene3D" id="3.40.50.1220">
    <property type="entry name" value="TPP-binding domain"/>
    <property type="match status" value="1"/>
</dbReference>
<dbReference type="GO" id="GO:0000287">
    <property type="term" value="F:magnesium ion binding"/>
    <property type="evidence" value="ECO:0007669"/>
    <property type="project" value="InterPro"/>
</dbReference>
<evidence type="ECO:0000256" key="2">
    <source>
        <dbReference type="ARBA" id="ARBA00007812"/>
    </source>
</evidence>
<reference evidence="8" key="1">
    <citation type="submission" date="2021-02" db="EMBL/GenBank/DDBJ databases">
        <title>Draft genome sequence of Microbispora sp. RL4-1S isolated from rice leaves in Thailand.</title>
        <authorList>
            <person name="Muangham S."/>
            <person name="Duangmal K."/>
        </authorList>
    </citation>
    <scope>NUCLEOTIDE SEQUENCE</scope>
    <source>
        <strain evidence="8">RL4-1S</strain>
    </source>
</reference>
<keyword evidence="3 4" id="KW-0786">Thiamine pyrophosphate</keyword>